<dbReference type="EMBL" id="JACXJA010000077">
    <property type="protein sequence ID" value="MBD2866890.1"/>
    <property type="molecule type" value="Genomic_DNA"/>
</dbReference>
<keyword evidence="8" id="KW-1185">Reference proteome</keyword>
<feature type="domain" description="HTH marR-type" evidence="6">
    <location>
        <begin position="10"/>
        <end position="140"/>
    </location>
</feature>
<sequence length="149" mass="16983">MNRDDILKLDNQICFAVYACSREITKLYRPYLDEMGITYTQYVTLLALWEEDDMTVKRLGERLYLDSGTLTPLLKKLEAAGLVERIRDPRDERNVRIRLTGPGVRLKEQASGLPGRIVSRTGLSGEQAQSLHAGLNALLRNIHQPTREE</sequence>
<dbReference type="InterPro" id="IPR036390">
    <property type="entry name" value="WH_DNA-bd_sf"/>
</dbReference>
<dbReference type="InterPro" id="IPR000835">
    <property type="entry name" value="HTH_MarR-typ"/>
</dbReference>
<evidence type="ECO:0000256" key="2">
    <source>
        <dbReference type="ARBA" id="ARBA00022490"/>
    </source>
</evidence>
<dbReference type="PROSITE" id="PS50995">
    <property type="entry name" value="HTH_MARR_2"/>
    <property type="match status" value="1"/>
</dbReference>
<reference evidence="7" key="1">
    <citation type="submission" date="2020-09" db="EMBL/GenBank/DDBJ databases">
        <title>A novel bacterium of genus Paenibacillus, isolated from South China Sea.</title>
        <authorList>
            <person name="Huang H."/>
            <person name="Mo K."/>
            <person name="Hu Y."/>
        </authorList>
    </citation>
    <scope>NUCLEOTIDE SEQUENCE</scope>
    <source>
        <strain evidence="7">IB182363</strain>
    </source>
</reference>
<keyword evidence="3" id="KW-0805">Transcription regulation</keyword>
<dbReference type="FunFam" id="1.10.10.10:FF:000163">
    <property type="entry name" value="MarR family transcriptional regulator"/>
    <property type="match status" value="1"/>
</dbReference>
<evidence type="ECO:0000256" key="3">
    <source>
        <dbReference type="ARBA" id="ARBA00023015"/>
    </source>
</evidence>
<evidence type="ECO:0000256" key="4">
    <source>
        <dbReference type="ARBA" id="ARBA00023125"/>
    </source>
</evidence>
<dbReference type="PANTHER" id="PTHR33164">
    <property type="entry name" value="TRANSCRIPTIONAL REGULATOR, MARR FAMILY"/>
    <property type="match status" value="1"/>
</dbReference>
<dbReference type="RefSeq" id="WP_190932503.1">
    <property type="nucleotide sequence ID" value="NZ_JACXJA010000077.1"/>
</dbReference>
<dbReference type="PRINTS" id="PR00598">
    <property type="entry name" value="HTHMARR"/>
</dbReference>
<dbReference type="Gene3D" id="1.10.10.10">
    <property type="entry name" value="Winged helix-like DNA-binding domain superfamily/Winged helix DNA-binding domain"/>
    <property type="match status" value="1"/>
</dbReference>
<dbReference type="GO" id="GO:0005737">
    <property type="term" value="C:cytoplasm"/>
    <property type="evidence" value="ECO:0007669"/>
    <property type="project" value="UniProtKB-SubCell"/>
</dbReference>
<accession>A0A927CJL6</accession>
<dbReference type="Proteomes" id="UP000639396">
    <property type="component" value="Unassembled WGS sequence"/>
</dbReference>
<organism evidence="7 8">
    <name type="scientific">Paenibacillus oceani</name>
    <dbReference type="NCBI Taxonomy" id="2772510"/>
    <lineage>
        <taxon>Bacteria</taxon>
        <taxon>Bacillati</taxon>
        <taxon>Bacillota</taxon>
        <taxon>Bacilli</taxon>
        <taxon>Bacillales</taxon>
        <taxon>Paenibacillaceae</taxon>
        <taxon>Paenibacillus</taxon>
    </lineage>
</organism>
<comment type="subcellular location">
    <subcellularLocation>
        <location evidence="1">Cytoplasm</location>
    </subcellularLocation>
</comment>
<keyword evidence="4" id="KW-0238">DNA-binding</keyword>
<dbReference type="AlphaFoldDB" id="A0A927CJL6"/>
<dbReference type="GO" id="GO:0003700">
    <property type="term" value="F:DNA-binding transcription factor activity"/>
    <property type="evidence" value="ECO:0007669"/>
    <property type="project" value="InterPro"/>
</dbReference>
<comment type="caution">
    <text evidence="7">The sequence shown here is derived from an EMBL/GenBank/DDBJ whole genome shotgun (WGS) entry which is preliminary data.</text>
</comment>
<protein>
    <submittedName>
        <fullName evidence="7">MarR family transcriptional regulator</fullName>
    </submittedName>
</protein>
<evidence type="ECO:0000259" key="6">
    <source>
        <dbReference type="PROSITE" id="PS50995"/>
    </source>
</evidence>
<proteinExistence type="predicted"/>
<dbReference type="SUPFAM" id="SSF46785">
    <property type="entry name" value="Winged helix' DNA-binding domain"/>
    <property type="match status" value="1"/>
</dbReference>
<dbReference type="PANTHER" id="PTHR33164:SF5">
    <property type="entry name" value="ORGANIC HYDROPEROXIDE RESISTANCE TRANSCRIPTIONAL REGULATOR"/>
    <property type="match status" value="1"/>
</dbReference>
<dbReference type="SMART" id="SM00347">
    <property type="entry name" value="HTH_MARR"/>
    <property type="match status" value="1"/>
</dbReference>
<evidence type="ECO:0000313" key="8">
    <source>
        <dbReference type="Proteomes" id="UP000639396"/>
    </source>
</evidence>
<gene>
    <name evidence="7" type="ORF">IDH45_33485</name>
</gene>
<evidence type="ECO:0000256" key="1">
    <source>
        <dbReference type="ARBA" id="ARBA00004496"/>
    </source>
</evidence>
<dbReference type="GO" id="GO:0003677">
    <property type="term" value="F:DNA binding"/>
    <property type="evidence" value="ECO:0007669"/>
    <property type="project" value="UniProtKB-KW"/>
</dbReference>
<dbReference type="InterPro" id="IPR039422">
    <property type="entry name" value="MarR/SlyA-like"/>
</dbReference>
<name>A0A927CJL6_9BACL</name>
<dbReference type="InterPro" id="IPR036388">
    <property type="entry name" value="WH-like_DNA-bd_sf"/>
</dbReference>
<keyword evidence="2" id="KW-0963">Cytoplasm</keyword>
<keyword evidence="5" id="KW-0804">Transcription</keyword>
<dbReference type="GO" id="GO:0006950">
    <property type="term" value="P:response to stress"/>
    <property type="evidence" value="ECO:0007669"/>
    <property type="project" value="TreeGrafter"/>
</dbReference>
<evidence type="ECO:0000313" key="7">
    <source>
        <dbReference type="EMBL" id="MBD2866890.1"/>
    </source>
</evidence>
<evidence type="ECO:0000256" key="5">
    <source>
        <dbReference type="ARBA" id="ARBA00023163"/>
    </source>
</evidence>
<dbReference type="Pfam" id="PF01047">
    <property type="entry name" value="MarR"/>
    <property type="match status" value="1"/>
</dbReference>